<feature type="signal peptide" evidence="2">
    <location>
        <begin position="1"/>
        <end position="19"/>
    </location>
</feature>
<accession>A0AAD3H8U6</accession>
<keyword evidence="1" id="KW-0175">Coiled coil</keyword>
<protein>
    <submittedName>
        <fullName evidence="3">Uncharacterized protein</fullName>
    </submittedName>
</protein>
<dbReference type="AlphaFoldDB" id="A0AAD3H8U6"/>
<proteinExistence type="predicted"/>
<evidence type="ECO:0000256" key="1">
    <source>
        <dbReference type="SAM" id="Coils"/>
    </source>
</evidence>
<name>A0AAD3H8U6_9STRA</name>
<keyword evidence="2" id="KW-0732">Signal</keyword>
<evidence type="ECO:0000313" key="4">
    <source>
        <dbReference type="Proteomes" id="UP001054902"/>
    </source>
</evidence>
<evidence type="ECO:0000256" key="2">
    <source>
        <dbReference type="SAM" id="SignalP"/>
    </source>
</evidence>
<organism evidence="3 4">
    <name type="scientific">Chaetoceros tenuissimus</name>
    <dbReference type="NCBI Taxonomy" id="426638"/>
    <lineage>
        <taxon>Eukaryota</taxon>
        <taxon>Sar</taxon>
        <taxon>Stramenopiles</taxon>
        <taxon>Ochrophyta</taxon>
        <taxon>Bacillariophyta</taxon>
        <taxon>Coscinodiscophyceae</taxon>
        <taxon>Chaetocerotophycidae</taxon>
        <taxon>Chaetocerotales</taxon>
        <taxon>Chaetocerotaceae</taxon>
        <taxon>Chaetoceros</taxon>
    </lineage>
</organism>
<feature type="coiled-coil region" evidence="1">
    <location>
        <begin position="44"/>
        <end position="73"/>
    </location>
</feature>
<comment type="caution">
    <text evidence="3">The sequence shown here is derived from an EMBL/GenBank/DDBJ whole genome shotgun (WGS) entry which is preliminary data.</text>
</comment>
<dbReference type="Proteomes" id="UP001054902">
    <property type="component" value="Unassembled WGS sequence"/>
</dbReference>
<sequence length="115" mass="13585">MIGFSRTVALLAFVGNAAAFAPSMNTQAIAKQTQLQMGLFDFFLSEEERENLRKQEEAKKAEEEEALRLMMERRRNPEKMEEYEAKVVVRRDNYKKMKTRLEEQQNEIYVDDEDN</sequence>
<dbReference type="EMBL" id="BLLK01000047">
    <property type="protein sequence ID" value="GFH54665.1"/>
    <property type="molecule type" value="Genomic_DNA"/>
</dbReference>
<reference evidence="3 4" key="1">
    <citation type="journal article" date="2021" name="Sci. Rep.">
        <title>The genome of the diatom Chaetoceros tenuissimus carries an ancient integrated fragment of an extant virus.</title>
        <authorList>
            <person name="Hongo Y."/>
            <person name="Kimura K."/>
            <person name="Takaki Y."/>
            <person name="Yoshida Y."/>
            <person name="Baba S."/>
            <person name="Kobayashi G."/>
            <person name="Nagasaki K."/>
            <person name="Hano T."/>
            <person name="Tomaru Y."/>
        </authorList>
    </citation>
    <scope>NUCLEOTIDE SEQUENCE [LARGE SCALE GENOMIC DNA]</scope>
    <source>
        <strain evidence="3 4">NIES-3715</strain>
    </source>
</reference>
<keyword evidence="4" id="KW-1185">Reference proteome</keyword>
<gene>
    <name evidence="3" type="ORF">CTEN210_11141</name>
</gene>
<feature type="chain" id="PRO_5041934156" evidence="2">
    <location>
        <begin position="20"/>
        <end position="115"/>
    </location>
</feature>
<evidence type="ECO:0000313" key="3">
    <source>
        <dbReference type="EMBL" id="GFH54665.1"/>
    </source>
</evidence>